<keyword evidence="2 4" id="KW-0862">Zinc</keyword>
<dbReference type="SUPFAM" id="SSF51735">
    <property type="entry name" value="NAD(P)-binding Rossmann-fold domains"/>
    <property type="match status" value="1"/>
</dbReference>
<dbReference type="PROSITE" id="PS00059">
    <property type="entry name" value="ADH_ZINC"/>
    <property type="match status" value="1"/>
</dbReference>
<reference evidence="6 7" key="1">
    <citation type="submission" date="2016-09" db="EMBL/GenBank/DDBJ databases">
        <title>The complete genome sequences of Rhizobium gallicum, symbiovars gallicum and phaseoli, symbionts associated to common bean (Phaseolus vulgaris).</title>
        <authorList>
            <person name="Bustos P."/>
            <person name="Santamaria R.I."/>
            <person name="Perez-Carrascal O.M."/>
            <person name="Juarez S."/>
            <person name="Lozano L."/>
            <person name="Martinez-Flores I."/>
            <person name="Martinez-Romero E."/>
            <person name="Cevallos M."/>
            <person name="Romero D."/>
            <person name="Davila G."/>
            <person name="Gonzalez V."/>
        </authorList>
    </citation>
    <scope>NUCLEOTIDE SEQUENCE [LARGE SCALE GENOMIC DNA]</scope>
    <source>
        <strain evidence="6 7">8C-3</strain>
    </source>
</reference>
<keyword evidence="1 4" id="KW-0479">Metal-binding</keyword>
<dbReference type="Pfam" id="PF08240">
    <property type="entry name" value="ADH_N"/>
    <property type="match status" value="1"/>
</dbReference>
<feature type="domain" description="Enoyl reductase (ER)" evidence="5">
    <location>
        <begin position="19"/>
        <end position="326"/>
    </location>
</feature>
<proteinExistence type="inferred from homology"/>
<dbReference type="CDD" id="cd08269">
    <property type="entry name" value="Zn_ADH9"/>
    <property type="match status" value="1"/>
</dbReference>
<dbReference type="InterPro" id="IPR050129">
    <property type="entry name" value="Zn_alcohol_dh"/>
</dbReference>
<evidence type="ECO:0000313" key="7">
    <source>
        <dbReference type="Proteomes" id="UP000185109"/>
    </source>
</evidence>
<dbReference type="GO" id="GO:0008270">
    <property type="term" value="F:zinc ion binding"/>
    <property type="evidence" value="ECO:0007669"/>
    <property type="project" value="InterPro"/>
</dbReference>
<dbReference type="InterPro" id="IPR013149">
    <property type="entry name" value="ADH-like_C"/>
</dbReference>
<dbReference type="RefSeq" id="WP_074062234.1">
    <property type="nucleotide sequence ID" value="NZ_CP017241.1"/>
</dbReference>
<evidence type="ECO:0000256" key="4">
    <source>
        <dbReference type="RuleBase" id="RU361277"/>
    </source>
</evidence>
<organism evidence="6 7">
    <name type="scientific">Rhizobium etli 8C-3</name>
    <dbReference type="NCBI Taxonomy" id="538025"/>
    <lineage>
        <taxon>Bacteria</taxon>
        <taxon>Pseudomonadati</taxon>
        <taxon>Pseudomonadota</taxon>
        <taxon>Alphaproteobacteria</taxon>
        <taxon>Hyphomicrobiales</taxon>
        <taxon>Rhizobiaceae</taxon>
        <taxon>Rhizobium/Agrobacterium group</taxon>
        <taxon>Rhizobium</taxon>
    </lineage>
</organism>
<evidence type="ECO:0000256" key="3">
    <source>
        <dbReference type="ARBA" id="ARBA00023002"/>
    </source>
</evidence>
<dbReference type="Gene3D" id="3.90.180.10">
    <property type="entry name" value="Medium-chain alcohol dehydrogenases, catalytic domain"/>
    <property type="match status" value="2"/>
</dbReference>
<dbReference type="Gene3D" id="3.40.50.720">
    <property type="entry name" value="NAD(P)-binding Rossmann-like Domain"/>
    <property type="match status" value="1"/>
</dbReference>
<dbReference type="EMBL" id="CP017241">
    <property type="protein sequence ID" value="APO75980.1"/>
    <property type="molecule type" value="Genomic_DNA"/>
</dbReference>
<sequence>MDTAHGSAPDVMHAAIVTGPGQLSVETRPLPEPLSGQVRVKLEGCGVCASNLTPWAGPEWMTFPTEPGGLGHEGWGSVDAIGEDVTGLHIGDRVAILSYHAYATHDIADAAMVVPLPEELDGQPFPGEPLGCAMNVFRRSNIENGKTVAIIGIGFLGSLLTQLATAAGARVIAISRRPYAVEVAARMGAAETVLMDDHWRIIESVQKLTDGKFCDCVIEAVGKQWPLDLAGELTKERGRLIIAGYHQDGPRQVNMQLWNWRGLDVINAHERDPAIYMQGIRDAIEAVRRGKIDPRSLYTHVYPLERLDEALDATRDRPDGFLKALVQYS</sequence>
<dbReference type="GO" id="GO:0016616">
    <property type="term" value="F:oxidoreductase activity, acting on the CH-OH group of donors, NAD or NADP as acceptor"/>
    <property type="evidence" value="ECO:0007669"/>
    <property type="project" value="UniProtKB-ARBA"/>
</dbReference>
<evidence type="ECO:0000313" key="6">
    <source>
        <dbReference type="EMBL" id="APO75980.1"/>
    </source>
</evidence>
<dbReference type="SUPFAM" id="SSF50129">
    <property type="entry name" value="GroES-like"/>
    <property type="match status" value="1"/>
</dbReference>
<evidence type="ECO:0000256" key="2">
    <source>
        <dbReference type="ARBA" id="ARBA00022833"/>
    </source>
</evidence>
<evidence type="ECO:0000256" key="1">
    <source>
        <dbReference type="ARBA" id="ARBA00022723"/>
    </source>
</evidence>
<accession>A0A1L5P782</accession>
<dbReference type="PANTHER" id="PTHR43401">
    <property type="entry name" value="L-THREONINE 3-DEHYDROGENASE"/>
    <property type="match status" value="1"/>
</dbReference>
<dbReference type="InterPro" id="IPR020843">
    <property type="entry name" value="ER"/>
</dbReference>
<dbReference type="Proteomes" id="UP000185109">
    <property type="component" value="Chromosome"/>
</dbReference>
<dbReference type="PANTHER" id="PTHR43401:SF2">
    <property type="entry name" value="L-THREONINE 3-DEHYDROGENASE"/>
    <property type="match status" value="1"/>
</dbReference>
<comment type="cofactor">
    <cofactor evidence="4">
        <name>Zn(2+)</name>
        <dbReference type="ChEBI" id="CHEBI:29105"/>
    </cofactor>
</comment>
<name>A0A1L5P782_RHIET</name>
<dbReference type="InterPro" id="IPR036291">
    <property type="entry name" value="NAD(P)-bd_dom_sf"/>
</dbReference>
<evidence type="ECO:0000259" key="5">
    <source>
        <dbReference type="SMART" id="SM00829"/>
    </source>
</evidence>
<protein>
    <submittedName>
        <fullName evidence="6">Zn-dependent alcohol dehydrogenase GroES-like protein</fullName>
    </submittedName>
</protein>
<dbReference type="InterPro" id="IPR013154">
    <property type="entry name" value="ADH-like_N"/>
</dbReference>
<dbReference type="AlphaFoldDB" id="A0A1L5P782"/>
<dbReference type="SMART" id="SM00829">
    <property type="entry name" value="PKS_ER"/>
    <property type="match status" value="1"/>
</dbReference>
<dbReference type="InterPro" id="IPR011032">
    <property type="entry name" value="GroES-like_sf"/>
</dbReference>
<comment type="similarity">
    <text evidence="4">Belongs to the zinc-containing alcohol dehydrogenase family.</text>
</comment>
<gene>
    <name evidence="6" type="ORF">AM571_CH03180</name>
</gene>
<dbReference type="Pfam" id="PF00107">
    <property type="entry name" value="ADH_zinc_N"/>
    <property type="match status" value="1"/>
</dbReference>
<dbReference type="InterPro" id="IPR002328">
    <property type="entry name" value="ADH_Zn_CS"/>
</dbReference>
<keyword evidence="3" id="KW-0560">Oxidoreductase</keyword>